<dbReference type="PANTHER" id="PTHR48098">
    <property type="entry name" value="ENTEROCHELIN ESTERASE-RELATED"/>
    <property type="match status" value="1"/>
</dbReference>
<dbReference type="Pfam" id="PF00756">
    <property type="entry name" value="Esterase"/>
    <property type="match status" value="1"/>
</dbReference>
<dbReference type="InterPro" id="IPR029058">
    <property type="entry name" value="AB_hydrolase_fold"/>
</dbReference>
<name>A0A1I3SC88_9BACL</name>
<organism evidence="1 2">
    <name type="scientific">Brevibacillus centrosporus</name>
    <dbReference type="NCBI Taxonomy" id="54910"/>
    <lineage>
        <taxon>Bacteria</taxon>
        <taxon>Bacillati</taxon>
        <taxon>Bacillota</taxon>
        <taxon>Bacilli</taxon>
        <taxon>Bacillales</taxon>
        <taxon>Paenibacillaceae</taxon>
        <taxon>Brevibacillus</taxon>
    </lineage>
</organism>
<sequence length="234" mass="26474">MALEEIILESRHLGTPEKLIVYTPERYSPLYSYPVLYVQDGDDYLALGRMATLLDSMIREKQLPDVLAVFLPVDKKKRTARYHPDGSEHLAYRRFLADEVVSYMDTHYSTDTLGNARTLIGESLGGVVSLFTALAYPHTFGQIACQSIAMDAELNRRVAETAFEVPLTVYLEIGNQETAVTSSRGQLNLVTTNEELREILQTKMATLVFETFEGDHTWGHWQTNIPRMLHALFG</sequence>
<accession>A0A1I3SC88</accession>
<proteinExistence type="predicted"/>
<dbReference type="InterPro" id="IPR000801">
    <property type="entry name" value="Esterase-like"/>
</dbReference>
<dbReference type="AlphaFoldDB" id="A0A1I3SC88"/>
<dbReference type="SUPFAM" id="SSF53474">
    <property type="entry name" value="alpha/beta-Hydrolases"/>
    <property type="match status" value="1"/>
</dbReference>
<dbReference type="InterPro" id="IPR050583">
    <property type="entry name" value="Mycobacterial_A85_antigen"/>
</dbReference>
<reference evidence="2" key="1">
    <citation type="submission" date="2016-10" db="EMBL/GenBank/DDBJ databases">
        <authorList>
            <person name="Varghese N."/>
            <person name="Submissions S."/>
        </authorList>
    </citation>
    <scope>NUCLEOTIDE SEQUENCE [LARGE SCALE GENOMIC DNA]</scope>
    <source>
        <strain evidence="2">OK042</strain>
    </source>
</reference>
<dbReference type="STRING" id="1884381.SAMN05518846_104121"/>
<dbReference type="PANTHER" id="PTHR48098:SF3">
    <property type="entry name" value="IRON(III) ENTEROBACTIN ESTERASE"/>
    <property type="match status" value="1"/>
</dbReference>
<dbReference type="EMBL" id="FORT01000004">
    <property type="protein sequence ID" value="SFJ56433.1"/>
    <property type="molecule type" value="Genomic_DNA"/>
</dbReference>
<gene>
    <name evidence="1" type="ORF">SAMN05518846_104121</name>
</gene>
<dbReference type="Gene3D" id="3.40.50.1820">
    <property type="entry name" value="alpha/beta hydrolase"/>
    <property type="match status" value="1"/>
</dbReference>
<keyword evidence="2" id="KW-1185">Reference proteome</keyword>
<evidence type="ECO:0000313" key="2">
    <source>
        <dbReference type="Proteomes" id="UP000198915"/>
    </source>
</evidence>
<evidence type="ECO:0000313" key="1">
    <source>
        <dbReference type="EMBL" id="SFJ56433.1"/>
    </source>
</evidence>
<dbReference type="Proteomes" id="UP000198915">
    <property type="component" value="Unassembled WGS sequence"/>
</dbReference>
<protein>
    <submittedName>
        <fullName evidence="1">Enterochelin esterase</fullName>
    </submittedName>
</protein>
<dbReference type="RefSeq" id="WP_092267599.1">
    <property type="nucleotide sequence ID" value="NZ_BJOE01000056.1"/>
</dbReference>